<dbReference type="PANTHER" id="PTHR12868">
    <property type="entry name" value="NADH-UBIQUINONE OXIDOREDUCTASE B22 SUBUNIT"/>
    <property type="match status" value="1"/>
</dbReference>
<gene>
    <name evidence="13" type="ORF">SEMRO_1976_G308840.1</name>
    <name evidence="14" type="ORF">SEMRO_1976_G308870.1</name>
</gene>
<evidence type="ECO:0000313" key="14">
    <source>
        <dbReference type="EMBL" id="CAB9527317.1"/>
    </source>
</evidence>
<keyword evidence="7" id="KW-0249">Electron transport</keyword>
<keyword evidence="9" id="KW-0496">Mitochondrion</keyword>
<evidence type="ECO:0000256" key="4">
    <source>
        <dbReference type="ARBA" id="ARBA00022448"/>
    </source>
</evidence>
<keyword evidence="4" id="KW-0813">Transport</keyword>
<evidence type="ECO:0000313" key="15">
    <source>
        <dbReference type="Proteomes" id="UP001153069"/>
    </source>
</evidence>
<dbReference type="GO" id="GO:0006120">
    <property type="term" value="P:mitochondrial electron transport, NADH to ubiquinone"/>
    <property type="evidence" value="ECO:0007669"/>
    <property type="project" value="InterPro"/>
</dbReference>
<protein>
    <recommendedName>
        <fullName evidence="3">NADH dehydrogenase [ubiquinone] 1 beta subcomplex subunit 9</fullName>
    </recommendedName>
    <alternativeName>
        <fullName evidence="11">Complex I-B22</fullName>
    </alternativeName>
    <alternativeName>
        <fullName evidence="12">NADH-ubiquinone oxidoreductase B22 subunit</fullName>
    </alternativeName>
</protein>
<comment type="caution">
    <text evidence="14">The sequence shown here is derived from an EMBL/GenBank/DDBJ whole genome shotgun (WGS) entry which is preliminary data.</text>
</comment>
<keyword evidence="6" id="KW-0999">Mitochondrion inner membrane</keyword>
<evidence type="ECO:0000256" key="10">
    <source>
        <dbReference type="ARBA" id="ARBA00023136"/>
    </source>
</evidence>
<keyword evidence="15" id="KW-1185">Reference proteome</keyword>
<keyword evidence="10" id="KW-0472">Membrane</keyword>
<keyword evidence="8" id="KW-0007">Acetylation</keyword>
<evidence type="ECO:0000256" key="12">
    <source>
        <dbReference type="ARBA" id="ARBA00032528"/>
    </source>
</evidence>
<evidence type="ECO:0000256" key="1">
    <source>
        <dbReference type="ARBA" id="ARBA00004443"/>
    </source>
</evidence>
<dbReference type="InterPro" id="IPR033034">
    <property type="entry name" value="NDUFB9"/>
</dbReference>
<evidence type="ECO:0000256" key="9">
    <source>
        <dbReference type="ARBA" id="ARBA00023128"/>
    </source>
</evidence>
<evidence type="ECO:0000256" key="2">
    <source>
        <dbReference type="ARBA" id="ARBA00009508"/>
    </source>
</evidence>
<accession>A0A9N8ESH5</accession>
<dbReference type="PANTHER" id="PTHR12868:SF0">
    <property type="entry name" value="NADH DEHYDROGENASE [UBIQUINONE] 1 BETA SUBCOMPLEX SUBUNIT 9"/>
    <property type="match status" value="1"/>
</dbReference>
<dbReference type="OrthoDB" id="13598at2759"/>
<comment type="subcellular location">
    <subcellularLocation>
        <location evidence="1">Mitochondrion inner membrane</location>
        <topology evidence="1">Peripheral membrane protein</topology>
        <orientation evidence="1">Matrix side</orientation>
    </subcellularLocation>
</comment>
<evidence type="ECO:0000256" key="8">
    <source>
        <dbReference type="ARBA" id="ARBA00022990"/>
    </source>
</evidence>
<evidence type="ECO:0000256" key="3">
    <source>
        <dbReference type="ARBA" id="ARBA00018684"/>
    </source>
</evidence>
<evidence type="ECO:0000256" key="11">
    <source>
        <dbReference type="ARBA" id="ARBA00030192"/>
    </source>
</evidence>
<dbReference type="Proteomes" id="UP001153069">
    <property type="component" value="Unassembled WGS sequence"/>
</dbReference>
<dbReference type="InterPro" id="IPR045292">
    <property type="entry name" value="Complex1_LYR_NDUFB9_LYRM3"/>
</dbReference>
<evidence type="ECO:0000256" key="7">
    <source>
        <dbReference type="ARBA" id="ARBA00022982"/>
    </source>
</evidence>
<name>A0A9N8ESH5_9STRA</name>
<evidence type="ECO:0000256" key="5">
    <source>
        <dbReference type="ARBA" id="ARBA00022660"/>
    </source>
</evidence>
<dbReference type="EMBL" id="CAICTM010001974">
    <property type="protein sequence ID" value="CAB9527314.1"/>
    <property type="molecule type" value="Genomic_DNA"/>
</dbReference>
<dbReference type="GO" id="GO:0005743">
    <property type="term" value="C:mitochondrial inner membrane"/>
    <property type="evidence" value="ECO:0007669"/>
    <property type="project" value="UniProtKB-SubCell"/>
</dbReference>
<sequence length="167" mass="19105">MASRTLPKLRQVVLNDVFTQAFEQARQKPLDLTHNQQVARLYRKSLRVLLSWSIHRKTFNEEATTLRARFDEARGCSPAKAARLLREGHEELLEFTHPDPYCLPPMPGGSKHMRYSPLPREICFTDGNYPADAPDYYINPDWSICKPETGKSAIGSVLVDFGKKNME</sequence>
<dbReference type="EMBL" id="CAICTM010001974">
    <property type="protein sequence ID" value="CAB9527317.1"/>
    <property type="molecule type" value="Genomic_DNA"/>
</dbReference>
<keyword evidence="5" id="KW-0679">Respiratory chain</keyword>
<reference evidence="14" key="1">
    <citation type="submission" date="2020-06" db="EMBL/GenBank/DDBJ databases">
        <authorList>
            <consortium name="Plant Systems Biology data submission"/>
        </authorList>
    </citation>
    <scope>NUCLEOTIDE SEQUENCE</scope>
    <source>
        <strain evidence="14">D6</strain>
    </source>
</reference>
<dbReference type="CDD" id="cd20263">
    <property type="entry name" value="Complex1_LYR_NDUFB9_LYRM3"/>
    <property type="match status" value="1"/>
</dbReference>
<proteinExistence type="inferred from homology"/>
<dbReference type="AlphaFoldDB" id="A0A9N8ESH5"/>
<evidence type="ECO:0000256" key="6">
    <source>
        <dbReference type="ARBA" id="ARBA00022792"/>
    </source>
</evidence>
<comment type="similarity">
    <text evidence="2">Belongs to the complex I LYR family.</text>
</comment>
<organism evidence="14 15">
    <name type="scientific">Seminavis robusta</name>
    <dbReference type="NCBI Taxonomy" id="568900"/>
    <lineage>
        <taxon>Eukaryota</taxon>
        <taxon>Sar</taxon>
        <taxon>Stramenopiles</taxon>
        <taxon>Ochrophyta</taxon>
        <taxon>Bacillariophyta</taxon>
        <taxon>Bacillariophyceae</taxon>
        <taxon>Bacillariophycidae</taxon>
        <taxon>Naviculales</taxon>
        <taxon>Naviculaceae</taxon>
        <taxon>Seminavis</taxon>
    </lineage>
</organism>
<evidence type="ECO:0000313" key="13">
    <source>
        <dbReference type="EMBL" id="CAB9527314.1"/>
    </source>
</evidence>